<name>U4LS97_PYROM</name>
<feature type="compositionally biased region" description="Polar residues" evidence="1">
    <location>
        <begin position="456"/>
        <end position="467"/>
    </location>
</feature>
<feature type="region of interest" description="Disordered" evidence="1">
    <location>
        <begin position="157"/>
        <end position="263"/>
    </location>
</feature>
<feature type="compositionally biased region" description="Low complexity" evidence="1">
    <location>
        <begin position="1"/>
        <end position="21"/>
    </location>
</feature>
<dbReference type="OrthoDB" id="10467868at2759"/>
<feature type="region of interest" description="Disordered" evidence="1">
    <location>
        <begin position="1"/>
        <end position="58"/>
    </location>
</feature>
<feature type="compositionally biased region" description="Polar residues" evidence="1">
    <location>
        <begin position="28"/>
        <end position="39"/>
    </location>
</feature>
<evidence type="ECO:0000256" key="1">
    <source>
        <dbReference type="SAM" id="MobiDB-lite"/>
    </source>
</evidence>
<reference evidence="2 3" key="1">
    <citation type="journal article" date="2013" name="PLoS Genet.">
        <title>The genome and development-dependent transcriptomes of Pyronema confluens: a window into fungal evolution.</title>
        <authorList>
            <person name="Traeger S."/>
            <person name="Altegoer F."/>
            <person name="Freitag M."/>
            <person name="Gabaldon T."/>
            <person name="Kempken F."/>
            <person name="Kumar A."/>
            <person name="Marcet-Houben M."/>
            <person name="Poggeler S."/>
            <person name="Stajich J.E."/>
            <person name="Nowrousian M."/>
        </authorList>
    </citation>
    <scope>NUCLEOTIDE SEQUENCE [LARGE SCALE GENOMIC DNA]</scope>
    <source>
        <strain evidence="3">CBS 100304</strain>
        <tissue evidence="2">Vegetative mycelium</tissue>
    </source>
</reference>
<evidence type="ECO:0000313" key="2">
    <source>
        <dbReference type="EMBL" id="CCX34820.1"/>
    </source>
</evidence>
<dbReference type="Proteomes" id="UP000018144">
    <property type="component" value="Unassembled WGS sequence"/>
</dbReference>
<feature type="compositionally biased region" description="Polar residues" evidence="1">
    <location>
        <begin position="88"/>
        <end position="104"/>
    </location>
</feature>
<feature type="compositionally biased region" description="Polar residues" evidence="1">
    <location>
        <begin position="185"/>
        <end position="225"/>
    </location>
</feature>
<evidence type="ECO:0000313" key="3">
    <source>
        <dbReference type="Proteomes" id="UP000018144"/>
    </source>
</evidence>
<dbReference type="EMBL" id="HF936636">
    <property type="protein sequence ID" value="CCX34820.1"/>
    <property type="molecule type" value="Genomic_DNA"/>
</dbReference>
<organism evidence="2 3">
    <name type="scientific">Pyronema omphalodes (strain CBS 100304)</name>
    <name type="common">Pyronema confluens</name>
    <dbReference type="NCBI Taxonomy" id="1076935"/>
    <lineage>
        <taxon>Eukaryota</taxon>
        <taxon>Fungi</taxon>
        <taxon>Dikarya</taxon>
        <taxon>Ascomycota</taxon>
        <taxon>Pezizomycotina</taxon>
        <taxon>Pezizomycetes</taxon>
        <taxon>Pezizales</taxon>
        <taxon>Pyronemataceae</taxon>
        <taxon>Pyronema</taxon>
    </lineage>
</organism>
<feature type="compositionally biased region" description="Basic and acidic residues" evidence="1">
    <location>
        <begin position="250"/>
        <end position="263"/>
    </location>
</feature>
<dbReference type="AlphaFoldDB" id="U4LS97"/>
<keyword evidence="3" id="KW-1185">Reference proteome</keyword>
<proteinExistence type="predicted"/>
<accession>U4LS97</accession>
<protein>
    <submittedName>
        <fullName evidence="2">Uncharacterized protein</fullName>
    </submittedName>
</protein>
<sequence length="467" mass="50255">MSNSPHKSSASSSQSEQSPGDISRKASDSSIETASTAITEVSVGSPVPRPPSRDYGVASHLMTASVRATPITGQTITAPSLYKAPCNGGSSSWDTESSNASQTPGPGIGFSSTSTSRRSGGGRSLITDSMQALRVSPAMKTLKSSLAAPVLTTQEDPFFTSREADQTVKTATENPLPESSESPSQDIESQGSDGWETASSEEGTNNATAEITTKPTSGINDQTPDGSWEMMFPEEGANEATTTMTTKTASADRKCPEQNRGDSGITRREMINSELWDSCAIVSYQESTLLGRPGPYGRFHELHNEPILMFDPDHVENLPMSPQKKQRIDDMVANVLASLPPMPRTAEERATAIREGELKFERNSRLFRTLVQAGVNVPGGLTDGKITKIRQELGVSMEDIDREIHRIENNFPPRGTSLPYQVGGGYRPRLVTITESVRTTPPQGLYQEDSSEIVPTGNNTREPGNTL</sequence>
<gene>
    <name evidence="2" type="ORF">PCON_04338</name>
</gene>
<feature type="region of interest" description="Disordered" evidence="1">
    <location>
        <begin position="437"/>
        <end position="467"/>
    </location>
</feature>
<feature type="region of interest" description="Disordered" evidence="1">
    <location>
        <begin position="82"/>
        <end position="124"/>
    </location>
</feature>